<proteinExistence type="inferred from homology"/>
<evidence type="ECO:0000256" key="8">
    <source>
        <dbReference type="SAM" id="Coils"/>
    </source>
</evidence>
<feature type="domain" description="HAMP" evidence="11">
    <location>
        <begin position="203"/>
        <end position="256"/>
    </location>
</feature>
<keyword evidence="8" id="KW-0175">Coiled coil</keyword>
<dbReference type="EMBL" id="JPRD01000010">
    <property type="protein sequence ID" value="KIF54120.1"/>
    <property type="molecule type" value="Genomic_DNA"/>
</dbReference>
<comment type="caution">
    <text evidence="12">The sequence shown here is derived from an EMBL/GenBank/DDBJ whole genome shotgun (WGS) entry which is preliminary data.</text>
</comment>
<dbReference type="GO" id="GO:0007165">
    <property type="term" value="P:signal transduction"/>
    <property type="evidence" value="ECO:0007669"/>
    <property type="project" value="UniProtKB-KW"/>
</dbReference>
<reference evidence="12 13" key="1">
    <citation type="submission" date="2014-07" db="EMBL/GenBank/DDBJ databases">
        <title>Unique and conserved regions in Vibrio harveyi and related species in comparison with the shrimp pathogen Vibrio harveyi CAIM 1792.</title>
        <authorList>
            <person name="Espinoza-Valles I."/>
            <person name="Vora G."/>
            <person name="Leekitcharoenphon P."/>
            <person name="Ussery D."/>
            <person name="Hoj L."/>
            <person name="Gomez-Gil B."/>
        </authorList>
    </citation>
    <scope>NUCLEOTIDE SEQUENCE [LARGE SCALE GENOMIC DNA]</scope>
    <source>
        <strain evidence="13">CAIM 1854 / LMG 25443</strain>
    </source>
</reference>
<dbReference type="GO" id="GO:0006935">
    <property type="term" value="P:chemotaxis"/>
    <property type="evidence" value="ECO:0007669"/>
    <property type="project" value="InterPro"/>
</dbReference>
<dbReference type="CDD" id="cd06225">
    <property type="entry name" value="HAMP"/>
    <property type="match status" value="1"/>
</dbReference>
<evidence type="ECO:0000256" key="7">
    <source>
        <dbReference type="PROSITE-ProRule" id="PRU00284"/>
    </source>
</evidence>
<organism evidence="12 13">
    <name type="scientific">Vibrio owensii CAIM 1854 = LMG 25443</name>
    <dbReference type="NCBI Taxonomy" id="1229493"/>
    <lineage>
        <taxon>Bacteria</taxon>
        <taxon>Pseudomonadati</taxon>
        <taxon>Pseudomonadota</taxon>
        <taxon>Gammaproteobacteria</taxon>
        <taxon>Vibrionales</taxon>
        <taxon>Vibrionaceae</taxon>
        <taxon>Vibrio</taxon>
    </lineage>
</organism>
<feature type="transmembrane region" description="Helical" evidence="9">
    <location>
        <begin position="179"/>
        <end position="201"/>
    </location>
</feature>
<dbReference type="PROSITE" id="PS50885">
    <property type="entry name" value="HAMP"/>
    <property type="match status" value="1"/>
</dbReference>
<evidence type="ECO:0000313" key="12">
    <source>
        <dbReference type="EMBL" id="KIF54120.1"/>
    </source>
</evidence>
<feature type="coiled-coil region" evidence="8">
    <location>
        <begin position="510"/>
        <end position="537"/>
    </location>
</feature>
<sequence length="541" mass="59420">MRSTITFKLLLALIAVFTCVLAVSTGYQYYQQKMLINNVLSEQLHDKASNYFDSLNMMMLTGTMSQKETLRQKALAQEGIEQVRVLRADTVSKFYGPGDANQKPVDDIDQRALSGELVIEPISADWGKGLVVALPMKSSENYRGTNCVSCHIAPEGEVLGAIRLEYNMNHVNSLINKQAMFAMGIMSVIAFVGFLITMGLIRKIIVRPIQKTSRFMSNVSASKDLSKRMEHSQKDEVGQLSDSINSFMDTVCESLEQVRETSHSLAGSANRLTDVAQSTDEAADNQQVETNEVQTNITGMLDQQSVVEQATIDATTLVNHTVDVATSSAGQAHHVSEDIKSLVTDIDKVREKITTLNQQTEEVSSILGVIKGIAEQTNLLALNAAIEAARAGDQGRGFAVVADEVRNLASRTAEATSNIETIISQFQQGSEESLSSVGSVCEFAHQRSLDVEALSATMRNVVDEMHQVLKHAENIQQQTQTTSGVSKHIQAKVDTITLHANETSQSASHTREISVDLEHLSERLESLLNQFTLSEEQRRNK</sequence>
<dbReference type="PANTHER" id="PTHR32089:SF119">
    <property type="entry name" value="METHYL-ACCEPTING CHEMOTAXIS PROTEIN CTPL"/>
    <property type="match status" value="1"/>
</dbReference>
<dbReference type="InterPro" id="IPR004089">
    <property type="entry name" value="MCPsignal_dom"/>
</dbReference>
<evidence type="ECO:0000256" key="2">
    <source>
        <dbReference type="ARBA" id="ARBA00022692"/>
    </source>
</evidence>
<accession>A0A0C1ZAK3</accession>
<keyword evidence="4 9" id="KW-0472">Membrane</keyword>
<dbReference type="PROSITE" id="PS50111">
    <property type="entry name" value="CHEMOTAXIS_TRANSDUC_2"/>
    <property type="match status" value="1"/>
</dbReference>
<name>A0A0C1ZAK3_9VIBR</name>
<dbReference type="RefSeq" id="WP_020196938.1">
    <property type="nucleotide sequence ID" value="NZ_BAOH01000088.1"/>
</dbReference>
<gene>
    <name evidence="12" type="ORF">H735_05095</name>
</gene>
<dbReference type="Pfam" id="PF00672">
    <property type="entry name" value="HAMP"/>
    <property type="match status" value="1"/>
</dbReference>
<keyword evidence="3 9" id="KW-1133">Transmembrane helix</keyword>
<dbReference type="SMART" id="SM00283">
    <property type="entry name" value="MA"/>
    <property type="match status" value="1"/>
</dbReference>
<dbReference type="InterPro" id="IPR003660">
    <property type="entry name" value="HAMP_dom"/>
</dbReference>
<evidence type="ECO:0000259" key="11">
    <source>
        <dbReference type="PROSITE" id="PS50885"/>
    </source>
</evidence>
<dbReference type="Pfam" id="PF00015">
    <property type="entry name" value="MCPsignal"/>
    <property type="match status" value="1"/>
</dbReference>
<evidence type="ECO:0000256" key="5">
    <source>
        <dbReference type="ARBA" id="ARBA00023224"/>
    </source>
</evidence>
<dbReference type="FunFam" id="1.10.287.950:FF:000001">
    <property type="entry name" value="Methyl-accepting chemotaxis sensory transducer"/>
    <property type="match status" value="1"/>
</dbReference>
<evidence type="ECO:0000256" key="3">
    <source>
        <dbReference type="ARBA" id="ARBA00022989"/>
    </source>
</evidence>
<dbReference type="GO" id="GO:0004888">
    <property type="term" value="F:transmembrane signaling receptor activity"/>
    <property type="evidence" value="ECO:0007669"/>
    <property type="project" value="InterPro"/>
</dbReference>
<dbReference type="PATRIC" id="fig|1229493.5.peg.71"/>
<evidence type="ECO:0000256" key="4">
    <source>
        <dbReference type="ARBA" id="ARBA00023136"/>
    </source>
</evidence>
<evidence type="ECO:0000256" key="9">
    <source>
        <dbReference type="SAM" id="Phobius"/>
    </source>
</evidence>
<dbReference type="SMART" id="SM00304">
    <property type="entry name" value="HAMP"/>
    <property type="match status" value="1"/>
</dbReference>
<dbReference type="PANTHER" id="PTHR32089">
    <property type="entry name" value="METHYL-ACCEPTING CHEMOTAXIS PROTEIN MCPB"/>
    <property type="match status" value="1"/>
</dbReference>
<dbReference type="AlphaFoldDB" id="A0A0C1ZAK3"/>
<dbReference type="Gene3D" id="1.10.287.950">
    <property type="entry name" value="Methyl-accepting chemotaxis protein"/>
    <property type="match status" value="1"/>
</dbReference>
<feature type="domain" description="Methyl-accepting transducer" evidence="10">
    <location>
        <begin position="261"/>
        <end position="497"/>
    </location>
</feature>
<evidence type="ECO:0000256" key="6">
    <source>
        <dbReference type="ARBA" id="ARBA00029447"/>
    </source>
</evidence>
<dbReference type="Proteomes" id="UP000031586">
    <property type="component" value="Unassembled WGS sequence"/>
</dbReference>
<dbReference type="Gene3D" id="3.30.450.290">
    <property type="match status" value="1"/>
</dbReference>
<comment type="subcellular location">
    <subcellularLocation>
        <location evidence="1">Membrane</location>
        <topology evidence="1">Multi-pass membrane protein</topology>
    </subcellularLocation>
</comment>
<keyword evidence="5 7" id="KW-0807">Transducer</keyword>
<comment type="similarity">
    <text evidence="6">Belongs to the methyl-accepting chemotaxis (MCP) protein family.</text>
</comment>
<evidence type="ECO:0000256" key="1">
    <source>
        <dbReference type="ARBA" id="ARBA00004141"/>
    </source>
</evidence>
<protein>
    <submittedName>
        <fullName evidence="12">Chemotaxis protein</fullName>
    </submittedName>
</protein>
<evidence type="ECO:0000259" key="10">
    <source>
        <dbReference type="PROSITE" id="PS50111"/>
    </source>
</evidence>
<dbReference type="GO" id="GO:0016020">
    <property type="term" value="C:membrane"/>
    <property type="evidence" value="ECO:0007669"/>
    <property type="project" value="UniProtKB-SubCell"/>
</dbReference>
<keyword evidence="2 9" id="KW-0812">Transmembrane</keyword>
<evidence type="ECO:0000313" key="13">
    <source>
        <dbReference type="Proteomes" id="UP000031586"/>
    </source>
</evidence>
<dbReference type="PRINTS" id="PR00260">
    <property type="entry name" value="CHEMTRNSDUCR"/>
</dbReference>
<dbReference type="SUPFAM" id="SSF58104">
    <property type="entry name" value="Methyl-accepting chemotaxis protein (MCP) signaling domain"/>
    <property type="match status" value="1"/>
</dbReference>
<dbReference type="InterPro" id="IPR004090">
    <property type="entry name" value="Chemotax_Me-accpt_rcpt"/>
</dbReference>